<evidence type="ECO:0000313" key="1">
    <source>
        <dbReference type="EMBL" id="HEB74507.1"/>
    </source>
</evidence>
<dbReference type="EMBL" id="DRKW01000278">
    <property type="protein sequence ID" value="HEB74507.1"/>
    <property type="molecule type" value="Genomic_DNA"/>
</dbReference>
<reference evidence="1" key="1">
    <citation type="journal article" date="2020" name="mSystems">
        <title>Genome- and Community-Level Interaction Insights into Carbon Utilization and Element Cycling Functions of Hydrothermarchaeota in Hydrothermal Sediment.</title>
        <authorList>
            <person name="Zhou Z."/>
            <person name="Liu Y."/>
            <person name="Xu W."/>
            <person name="Pan J."/>
            <person name="Luo Z.H."/>
            <person name="Li M."/>
        </authorList>
    </citation>
    <scope>NUCLEOTIDE SEQUENCE [LARGE SCALE GENOMIC DNA]</scope>
    <source>
        <strain evidence="1">HyVt-45</strain>
    </source>
</reference>
<gene>
    <name evidence="1" type="ORF">ENJ03_04735</name>
</gene>
<name>A0A7V1I4X4_DESA2</name>
<dbReference type="AlphaFoldDB" id="A0A7V1I4X4"/>
<dbReference type="Proteomes" id="UP000886268">
    <property type="component" value="Unassembled WGS sequence"/>
</dbReference>
<comment type="caution">
    <text evidence="1">The sequence shown here is derived from an EMBL/GenBank/DDBJ whole genome shotgun (WGS) entry which is preliminary data.</text>
</comment>
<sequence length="162" mass="19152">MGQLAENLHREIEYKEGNEAGINMISVNGIRIACKKWVDKRRRLTIYIPLEKVGLPLKDDKKEVCPWERKPVKPFEQDCTKCRKVIDLILGDGRPKFNPEVYEELKRRHSLSFKRFEYYPDGRPKSLRCFPSNLCHLLSICIEAVRSTWVAPERRRLNGRRK</sequence>
<organism evidence="1">
    <name type="scientific">Desulfofervidus auxilii</name>
    <dbReference type="NCBI Taxonomy" id="1621989"/>
    <lineage>
        <taxon>Bacteria</taxon>
        <taxon>Pseudomonadati</taxon>
        <taxon>Thermodesulfobacteriota</taxon>
        <taxon>Candidatus Desulfofervidia</taxon>
        <taxon>Candidatus Desulfofervidales</taxon>
        <taxon>Candidatus Desulfofervidaceae</taxon>
        <taxon>Candidatus Desulfofervidus</taxon>
    </lineage>
</organism>
<accession>A0A7V1I4X4</accession>
<proteinExistence type="predicted"/>
<protein>
    <submittedName>
        <fullName evidence="1">Uncharacterized protein</fullName>
    </submittedName>
</protein>